<evidence type="ECO:0000256" key="2">
    <source>
        <dbReference type="ARBA" id="ARBA00023125"/>
    </source>
</evidence>
<evidence type="ECO:0000313" key="8">
    <source>
        <dbReference type="EMBL" id="CAB4915756.1"/>
    </source>
</evidence>
<dbReference type="InterPro" id="IPR000524">
    <property type="entry name" value="Tscrpt_reg_HTH_GntR"/>
</dbReference>
<dbReference type="InterPro" id="IPR002698">
    <property type="entry name" value="FTHF_cligase"/>
</dbReference>
<keyword evidence="2" id="KW-0238">DNA-binding</keyword>
<gene>
    <name evidence="5" type="ORF">UFOPK2658_01900</name>
    <name evidence="6" type="ORF">UFOPK3004_02049</name>
    <name evidence="7" type="ORF">UFOPK3304_01257</name>
    <name evidence="8" type="ORF">UFOPK3494_01797</name>
    <name evidence="9" type="ORF">UFOPK4134_01586</name>
</gene>
<dbReference type="PRINTS" id="PR00035">
    <property type="entry name" value="HTHGNTR"/>
</dbReference>
<evidence type="ECO:0000259" key="4">
    <source>
        <dbReference type="PROSITE" id="PS50949"/>
    </source>
</evidence>
<keyword evidence="3" id="KW-0804">Transcription</keyword>
<dbReference type="EMBL" id="CAFAAL010000318">
    <property type="protein sequence ID" value="CAB4824828.1"/>
    <property type="molecule type" value="Genomic_DNA"/>
</dbReference>
<name>A0A6J6SI34_9ZZZZ</name>
<dbReference type="SUPFAM" id="SSF100950">
    <property type="entry name" value="NagB/RpiA/CoA transferase-like"/>
    <property type="match status" value="1"/>
</dbReference>
<dbReference type="SMART" id="SM00345">
    <property type="entry name" value="HTH_GNTR"/>
    <property type="match status" value="1"/>
</dbReference>
<keyword evidence="1" id="KW-0805">Transcription regulation</keyword>
<dbReference type="Gene3D" id="1.10.10.10">
    <property type="entry name" value="Winged helix-like DNA-binding domain superfamily/Winged helix DNA-binding domain"/>
    <property type="match status" value="1"/>
</dbReference>
<dbReference type="PANTHER" id="PTHR13017">
    <property type="entry name" value="5-FORMYLTETRAHYDROFOLATE CYCLO-LIGASE-RELATED"/>
    <property type="match status" value="1"/>
</dbReference>
<dbReference type="PROSITE" id="PS50949">
    <property type="entry name" value="HTH_GNTR"/>
    <property type="match status" value="1"/>
</dbReference>
<reference evidence="5" key="1">
    <citation type="submission" date="2020-05" db="EMBL/GenBank/DDBJ databases">
        <authorList>
            <person name="Chiriac C."/>
            <person name="Salcher M."/>
            <person name="Ghai R."/>
            <person name="Kavagutti S V."/>
        </authorList>
    </citation>
    <scope>NUCLEOTIDE SEQUENCE</scope>
</reference>
<dbReference type="Gene3D" id="3.40.50.10420">
    <property type="entry name" value="NagB/RpiA/CoA transferase-like"/>
    <property type="match status" value="1"/>
</dbReference>
<evidence type="ECO:0000256" key="3">
    <source>
        <dbReference type="ARBA" id="ARBA00023163"/>
    </source>
</evidence>
<dbReference type="InterPro" id="IPR036390">
    <property type="entry name" value="WH_DNA-bd_sf"/>
</dbReference>
<dbReference type="InterPro" id="IPR037171">
    <property type="entry name" value="NagB/RpiA_transferase-like"/>
</dbReference>
<feature type="domain" description="HTH gntR-type" evidence="4">
    <location>
        <begin position="19"/>
        <end position="87"/>
    </location>
</feature>
<evidence type="ECO:0000313" key="7">
    <source>
        <dbReference type="EMBL" id="CAB4875705.1"/>
    </source>
</evidence>
<dbReference type="AlphaFoldDB" id="A0A6J6SI34"/>
<dbReference type="CDD" id="cd07377">
    <property type="entry name" value="WHTH_GntR"/>
    <property type="match status" value="1"/>
</dbReference>
<accession>A0A6J6SI34</accession>
<dbReference type="EMBL" id="CAEZYH010000144">
    <property type="protein sequence ID" value="CAB4734510.1"/>
    <property type="molecule type" value="Genomic_DNA"/>
</dbReference>
<organism evidence="5">
    <name type="scientific">freshwater metagenome</name>
    <dbReference type="NCBI Taxonomy" id="449393"/>
    <lineage>
        <taxon>unclassified sequences</taxon>
        <taxon>metagenomes</taxon>
        <taxon>ecological metagenomes</taxon>
    </lineage>
</organism>
<dbReference type="GO" id="GO:0005737">
    <property type="term" value="C:cytoplasm"/>
    <property type="evidence" value="ECO:0007669"/>
    <property type="project" value="TreeGrafter"/>
</dbReference>
<protein>
    <submittedName>
        <fullName evidence="5">Unannotated protein</fullName>
    </submittedName>
</protein>
<dbReference type="GO" id="GO:0003700">
    <property type="term" value="F:DNA-binding transcription factor activity"/>
    <property type="evidence" value="ECO:0007669"/>
    <property type="project" value="InterPro"/>
</dbReference>
<dbReference type="EMBL" id="CAFBLJ010000069">
    <property type="protein sequence ID" value="CAB4875705.1"/>
    <property type="molecule type" value="Genomic_DNA"/>
</dbReference>
<dbReference type="GO" id="GO:0003677">
    <property type="term" value="F:DNA binding"/>
    <property type="evidence" value="ECO:0007669"/>
    <property type="project" value="UniProtKB-KW"/>
</dbReference>
<dbReference type="PANTHER" id="PTHR13017:SF0">
    <property type="entry name" value="METHENYLTETRAHYDROFOLATE SYNTHASE DOMAIN-CONTAINING PROTEIN"/>
    <property type="match status" value="1"/>
</dbReference>
<evidence type="ECO:0000313" key="9">
    <source>
        <dbReference type="EMBL" id="CAB5036209.1"/>
    </source>
</evidence>
<evidence type="ECO:0000313" key="6">
    <source>
        <dbReference type="EMBL" id="CAB4824828.1"/>
    </source>
</evidence>
<dbReference type="InterPro" id="IPR036388">
    <property type="entry name" value="WH-like_DNA-bd_sf"/>
</dbReference>
<sequence>MAKRETSARQTEIDLVPDAPLYEQVRDRLSQMVLARDLSDSTPLATEPNLMELFGVSRGTLRRAIEELVRDGLLSAEQGRGTFVVQEERVRRVVWQRLSEVARPDSRFDLDLNQYVPDFAGSNLAHKRVMKRTEWKNADVVFCAPDNSIEQLRLAALEAGKKILVPTYGLRRGFILLDGTKIQKTDHALAATLDGMERFGKRLGPGDLRQAGTIDLVVTGATAVTTDGRHIGGGQRYLALEWMMMKQLGVLSSDALVFAVVHDCQVVDEMVEAEPDCLLDLICTNTEEIDVWEPRDSAPSKLRRIK</sequence>
<dbReference type="InterPro" id="IPR024185">
    <property type="entry name" value="FTHF_cligase-like_sf"/>
</dbReference>
<evidence type="ECO:0000313" key="5">
    <source>
        <dbReference type="EMBL" id="CAB4734510.1"/>
    </source>
</evidence>
<dbReference type="SUPFAM" id="SSF46785">
    <property type="entry name" value="Winged helix' DNA-binding domain"/>
    <property type="match status" value="1"/>
</dbReference>
<dbReference type="Pfam" id="PF00392">
    <property type="entry name" value="GntR"/>
    <property type="match status" value="1"/>
</dbReference>
<dbReference type="Pfam" id="PF01812">
    <property type="entry name" value="5-FTHF_cyc-lig"/>
    <property type="match status" value="1"/>
</dbReference>
<dbReference type="EMBL" id="CAFBMF010000192">
    <property type="protein sequence ID" value="CAB4915756.1"/>
    <property type="molecule type" value="Genomic_DNA"/>
</dbReference>
<dbReference type="EMBL" id="CAFBPS010000162">
    <property type="protein sequence ID" value="CAB5036209.1"/>
    <property type="molecule type" value="Genomic_DNA"/>
</dbReference>
<proteinExistence type="predicted"/>
<evidence type="ECO:0000256" key="1">
    <source>
        <dbReference type="ARBA" id="ARBA00023015"/>
    </source>
</evidence>